<feature type="domain" description="Methyltransferase type 11" evidence="1">
    <location>
        <begin position="64"/>
        <end position="162"/>
    </location>
</feature>
<dbReference type="PANTHER" id="PTHR43861">
    <property type="entry name" value="TRANS-ACONITATE 2-METHYLTRANSFERASE-RELATED"/>
    <property type="match status" value="1"/>
</dbReference>
<dbReference type="SUPFAM" id="SSF53335">
    <property type="entry name" value="S-adenosyl-L-methionine-dependent methyltransferases"/>
    <property type="match status" value="1"/>
</dbReference>
<dbReference type="Pfam" id="PF08241">
    <property type="entry name" value="Methyltransf_11"/>
    <property type="match status" value="1"/>
</dbReference>
<protein>
    <submittedName>
        <fullName evidence="2">SAM-dependent methyltransferase</fullName>
    </submittedName>
</protein>
<dbReference type="GO" id="GO:0008757">
    <property type="term" value="F:S-adenosylmethionine-dependent methyltransferase activity"/>
    <property type="evidence" value="ECO:0007669"/>
    <property type="project" value="InterPro"/>
</dbReference>
<dbReference type="Gene3D" id="3.40.50.150">
    <property type="entry name" value="Vaccinia Virus protein VP39"/>
    <property type="match status" value="1"/>
</dbReference>
<evidence type="ECO:0000313" key="2">
    <source>
        <dbReference type="EMBL" id="PCG13387.1"/>
    </source>
</evidence>
<dbReference type="AlphaFoldDB" id="A0A2A4I334"/>
<keyword evidence="2" id="KW-0489">Methyltransferase</keyword>
<keyword evidence="2" id="KW-0808">Transferase</keyword>
<dbReference type="GO" id="GO:0032259">
    <property type="term" value="P:methylation"/>
    <property type="evidence" value="ECO:0007669"/>
    <property type="project" value="UniProtKB-KW"/>
</dbReference>
<dbReference type="RefSeq" id="WP_066712838.1">
    <property type="nucleotide sequence ID" value="NZ_JBHIWA010000037.1"/>
</dbReference>
<dbReference type="InterPro" id="IPR029063">
    <property type="entry name" value="SAM-dependent_MTases_sf"/>
</dbReference>
<proteinExistence type="predicted"/>
<accession>A0A2A4I334</accession>
<dbReference type="Proteomes" id="UP000218323">
    <property type="component" value="Unassembled WGS sequence"/>
</dbReference>
<dbReference type="EMBL" id="NWVC01000008">
    <property type="protein sequence ID" value="PCG13387.1"/>
    <property type="molecule type" value="Genomic_DNA"/>
</dbReference>
<dbReference type="InterPro" id="IPR013216">
    <property type="entry name" value="Methyltransf_11"/>
</dbReference>
<sequence>MTGPQLLTEAIMSGSEQSYLRDVQYRFPDRLKARSILHTRYGRGDWFEWLASNIPLPAGGVIADVGCGAGSFWTNAPQSVPSDLKLRLFDISEGMIDAARASIAAMQRWHDVEASVADAVALPMTAASVDTTIAIHMLYHLTDPASGLKEMARVTRGGGVVAVVLNPAGTMAELSALARAPFGGETDPRPEPLSSEQGLTLMQREFASVDVVRYDDELRVTDPIDLLGYLGSLPIADKPGVMDKLAAIVQDAFRRTDGVFTITKASELLIGRR</sequence>
<evidence type="ECO:0000259" key="1">
    <source>
        <dbReference type="Pfam" id="PF08241"/>
    </source>
</evidence>
<keyword evidence="3" id="KW-1185">Reference proteome</keyword>
<evidence type="ECO:0000313" key="3">
    <source>
        <dbReference type="Proteomes" id="UP000218323"/>
    </source>
</evidence>
<organism evidence="2 3">
    <name type="scientific">Sphingomonas adhaesiva</name>
    <dbReference type="NCBI Taxonomy" id="28212"/>
    <lineage>
        <taxon>Bacteria</taxon>
        <taxon>Pseudomonadati</taxon>
        <taxon>Pseudomonadota</taxon>
        <taxon>Alphaproteobacteria</taxon>
        <taxon>Sphingomonadales</taxon>
        <taxon>Sphingomonadaceae</taxon>
        <taxon>Sphingomonas</taxon>
    </lineage>
</organism>
<dbReference type="CDD" id="cd02440">
    <property type="entry name" value="AdoMet_MTases"/>
    <property type="match status" value="1"/>
</dbReference>
<name>A0A2A4I334_9SPHN</name>
<comment type="caution">
    <text evidence="2">The sequence shown here is derived from an EMBL/GenBank/DDBJ whole genome shotgun (WGS) entry which is preliminary data.</text>
</comment>
<reference evidence="2 3" key="1">
    <citation type="submission" date="2017-09" db="EMBL/GenBank/DDBJ databases">
        <title>Sphingomonas adhaesiva DSM 7418, whole genome shotgun sequence.</title>
        <authorList>
            <person name="Feng G."/>
            <person name="Zhu H."/>
        </authorList>
    </citation>
    <scope>NUCLEOTIDE SEQUENCE [LARGE SCALE GENOMIC DNA]</scope>
    <source>
        <strain evidence="2 3">DSM 7418</strain>
    </source>
</reference>
<gene>
    <name evidence="2" type="ORF">COA07_14525</name>
</gene>